<dbReference type="InterPro" id="IPR011009">
    <property type="entry name" value="Kinase-like_dom_sf"/>
</dbReference>
<evidence type="ECO:0000256" key="3">
    <source>
        <dbReference type="ARBA" id="ARBA00022695"/>
    </source>
</evidence>
<evidence type="ECO:0000313" key="10">
    <source>
        <dbReference type="Proteomes" id="UP000239089"/>
    </source>
</evidence>
<keyword evidence="3 8" id="KW-0548">Nucleotidyltransferase</keyword>
<evidence type="ECO:0000313" key="9">
    <source>
        <dbReference type="EMBL" id="PPQ33322.1"/>
    </source>
</evidence>
<dbReference type="PANTHER" id="PTHR32057:SF14">
    <property type="entry name" value="PROTEIN ADENYLYLTRANSFERASE SELO, MITOCHONDRIAL"/>
    <property type="match status" value="1"/>
</dbReference>
<feature type="binding site" evidence="8">
    <location>
        <position position="181"/>
    </location>
    <ligand>
        <name>ATP</name>
        <dbReference type="ChEBI" id="CHEBI:30616"/>
    </ligand>
</feature>
<dbReference type="Proteomes" id="UP000239089">
    <property type="component" value="Unassembled WGS sequence"/>
</dbReference>
<gene>
    <name evidence="8" type="primary">ydiU</name>
    <name evidence="8" type="synonym">selO</name>
    <name evidence="9" type="ORF">CCR94_02055</name>
</gene>
<dbReference type="RefSeq" id="WP_104506228.1">
    <property type="nucleotide sequence ID" value="NZ_JACIGC010000037.1"/>
</dbReference>
<proteinExistence type="inferred from homology"/>
<feature type="binding site" evidence="8">
    <location>
        <position position="124"/>
    </location>
    <ligand>
        <name>ATP</name>
        <dbReference type="ChEBI" id="CHEBI:30616"/>
    </ligand>
</feature>
<feature type="binding site" evidence="8">
    <location>
        <position position="265"/>
    </location>
    <ligand>
        <name>ATP</name>
        <dbReference type="ChEBI" id="CHEBI:30616"/>
    </ligand>
</feature>
<comment type="caution">
    <text evidence="9">The sequence shown here is derived from an EMBL/GenBank/DDBJ whole genome shotgun (WGS) entry which is preliminary data.</text>
</comment>
<evidence type="ECO:0000256" key="4">
    <source>
        <dbReference type="ARBA" id="ARBA00022723"/>
    </source>
</evidence>
<feature type="binding site" evidence="8">
    <location>
        <position position="90"/>
    </location>
    <ligand>
        <name>ATP</name>
        <dbReference type="ChEBI" id="CHEBI:30616"/>
    </ligand>
</feature>
<comment type="catalytic activity">
    <reaction evidence="8">
        <text>L-seryl-[protein] + UTP = O-(5'-uridylyl)-L-seryl-[protein] + diphosphate</text>
        <dbReference type="Rhea" id="RHEA:64604"/>
        <dbReference type="Rhea" id="RHEA-COMP:9863"/>
        <dbReference type="Rhea" id="RHEA-COMP:16635"/>
        <dbReference type="ChEBI" id="CHEBI:29999"/>
        <dbReference type="ChEBI" id="CHEBI:33019"/>
        <dbReference type="ChEBI" id="CHEBI:46398"/>
        <dbReference type="ChEBI" id="CHEBI:156051"/>
    </reaction>
</comment>
<feature type="binding site" evidence="8">
    <location>
        <position position="174"/>
    </location>
    <ligand>
        <name>ATP</name>
        <dbReference type="ChEBI" id="CHEBI:30616"/>
    </ligand>
</feature>
<dbReference type="EMBL" id="NHSJ01000023">
    <property type="protein sequence ID" value="PPQ33322.1"/>
    <property type="molecule type" value="Genomic_DNA"/>
</dbReference>
<comment type="catalytic activity">
    <reaction evidence="8">
        <text>L-threonyl-[protein] + ATP = 3-O-(5'-adenylyl)-L-threonyl-[protein] + diphosphate</text>
        <dbReference type="Rhea" id="RHEA:54292"/>
        <dbReference type="Rhea" id="RHEA-COMP:11060"/>
        <dbReference type="Rhea" id="RHEA-COMP:13847"/>
        <dbReference type="ChEBI" id="CHEBI:30013"/>
        <dbReference type="ChEBI" id="CHEBI:30616"/>
        <dbReference type="ChEBI" id="CHEBI:33019"/>
        <dbReference type="ChEBI" id="CHEBI:138113"/>
        <dbReference type="EC" id="2.7.7.108"/>
    </reaction>
</comment>
<dbReference type="GO" id="GO:0030145">
    <property type="term" value="F:manganese ion binding"/>
    <property type="evidence" value="ECO:0007669"/>
    <property type="project" value="UniProtKB-UniRule"/>
</dbReference>
<keyword evidence="5 8" id="KW-0547">Nucleotide-binding</keyword>
<dbReference type="GO" id="GO:0000287">
    <property type="term" value="F:magnesium ion binding"/>
    <property type="evidence" value="ECO:0007669"/>
    <property type="project" value="UniProtKB-UniRule"/>
</dbReference>
<comment type="function">
    <text evidence="8">Nucleotidyltransferase involved in the post-translational modification of proteins. It can catalyze the addition of adenosine monophosphate (AMP) or uridine monophosphate (UMP) to a protein, resulting in modifications known as AMPylation and UMPylation.</text>
</comment>
<dbReference type="EC" id="2.7.7.108" evidence="8"/>
<accession>A0A2S6NFA4</accession>
<comment type="catalytic activity">
    <reaction evidence="8">
        <text>L-seryl-[protein] + ATP = 3-O-(5'-adenylyl)-L-seryl-[protein] + diphosphate</text>
        <dbReference type="Rhea" id="RHEA:58120"/>
        <dbReference type="Rhea" id="RHEA-COMP:9863"/>
        <dbReference type="Rhea" id="RHEA-COMP:15073"/>
        <dbReference type="ChEBI" id="CHEBI:29999"/>
        <dbReference type="ChEBI" id="CHEBI:30616"/>
        <dbReference type="ChEBI" id="CHEBI:33019"/>
        <dbReference type="ChEBI" id="CHEBI:142516"/>
        <dbReference type="EC" id="2.7.7.108"/>
    </reaction>
</comment>
<dbReference type="PANTHER" id="PTHR32057">
    <property type="entry name" value="PROTEIN ADENYLYLTRANSFERASE SELO, MITOCHONDRIAL"/>
    <property type="match status" value="1"/>
</dbReference>
<sequence>MGAEIPFRKSFYLDLPRDFYQPAAPSPAPSPQWVAFNEGLARELGLPEQADTPELLNLLSGGAPGDGRDNIALAYSGHQFGQWNPLMGDGRAVIVGEIAAPDGGVFDIHLKGSGPTPFARRGDGRATLSAMLREYIVSEAMAGLGVPTTRSLAVAATGAAVFRDGARPGAVLTRVARSHIRVGTFQYAAGRDAAGDAGPIRTRALADAAIQRHDPELARADNPYLAFYRAIVARQARLIAQWMLVGFIHGVMNSDNMAVSGETIDFGPCAFMDAFNMRQVYSSIDAAGRYAYNRQPSIAQWNLARLAESLLPLFDQDDATALRLAQESVETFQPIYAQALAAGLERKLGLPAGDPGNEEIFAAMWQALSASKADFTNFFLRLTAIAEGGEDGDAALDDTSAFLAIWRAGLEKNDRRAALAAMRAANPKLIARNHRVEQALAAANAGDMGPFNRLCAALKTPFALAPDDADLQAPPLPEEVVHETFCGT</sequence>
<evidence type="ECO:0000256" key="2">
    <source>
        <dbReference type="ARBA" id="ARBA00022679"/>
    </source>
</evidence>
<dbReference type="GO" id="GO:0005524">
    <property type="term" value="F:ATP binding"/>
    <property type="evidence" value="ECO:0007669"/>
    <property type="project" value="UniProtKB-UniRule"/>
</dbReference>
<keyword evidence="10" id="KW-1185">Reference proteome</keyword>
<dbReference type="EC" id="2.7.7.-" evidence="8"/>
<feature type="binding site" evidence="8">
    <location>
        <position position="91"/>
    </location>
    <ligand>
        <name>ATP</name>
        <dbReference type="ChEBI" id="CHEBI:30616"/>
    </ligand>
</feature>
<keyword evidence="2 8" id="KW-0808">Transferase</keyword>
<keyword evidence="8" id="KW-0464">Manganese</keyword>
<evidence type="ECO:0000256" key="8">
    <source>
        <dbReference type="HAMAP-Rule" id="MF_00692"/>
    </source>
</evidence>
<dbReference type="GO" id="GO:0070733">
    <property type="term" value="F:AMPylase activity"/>
    <property type="evidence" value="ECO:0007669"/>
    <property type="project" value="UniProtKB-EC"/>
</dbReference>
<name>A0A2S6NFA4_9HYPH</name>
<dbReference type="OrthoDB" id="9776281at2"/>
<dbReference type="SUPFAM" id="SSF56112">
    <property type="entry name" value="Protein kinase-like (PK-like)"/>
    <property type="match status" value="1"/>
</dbReference>
<dbReference type="NCBIfam" id="NF000658">
    <property type="entry name" value="PRK00029.1"/>
    <property type="match status" value="1"/>
</dbReference>
<feature type="binding site" evidence="8">
    <location>
        <position position="256"/>
    </location>
    <ligand>
        <name>Mg(2+)</name>
        <dbReference type="ChEBI" id="CHEBI:18420"/>
    </ligand>
</feature>
<feature type="binding site" evidence="8">
    <location>
        <position position="265"/>
    </location>
    <ligand>
        <name>Mg(2+)</name>
        <dbReference type="ChEBI" id="CHEBI:18420"/>
    </ligand>
</feature>
<keyword evidence="7 8" id="KW-0460">Magnesium</keyword>
<organism evidence="9 10">
    <name type="scientific">Rhodoblastus sphagnicola</name>
    <dbReference type="NCBI Taxonomy" id="333368"/>
    <lineage>
        <taxon>Bacteria</taxon>
        <taxon>Pseudomonadati</taxon>
        <taxon>Pseudomonadota</taxon>
        <taxon>Alphaproteobacteria</taxon>
        <taxon>Hyphomicrobiales</taxon>
        <taxon>Rhodoblastaceae</taxon>
        <taxon>Rhodoblastus</taxon>
    </lineage>
</organism>
<feature type="active site" description="Proton acceptor" evidence="8">
    <location>
        <position position="255"/>
    </location>
</feature>
<evidence type="ECO:0000256" key="7">
    <source>
        <dbReference type="ARBA" id="ARBA00022842"/>
    </source>
</evidence>
<feature type="binding site" evidence="8">
    <location>
        <position position="88"/>
    </location>
    <ligand>
        <name>ATP</name>
        <dbReference type="ChEBI" id="CHEBI:30616"/>
    </ligand>
</feature>
<dbReference type="AlphaFoldDB" id="A0A2S6NFA4"/>
<reference evidence="9 10" key="1">
    <citation type="journal article" date="2018" name="Arch. Microbiol.">
        <title>New insights into the metabolic potential of the phototrophic purple bacterium Rhodopila globiformis DSM 161(T) from its draft genome sequence and evidence for a vanadium-dependent nitrogenase.</title>
        <authorList>
            <person name="Imhoff J.F."/>
            <person name="Rahn T."/>
            <person name="Kunzel S."/>
            <person name="Neulinger S.C."/>
        </authorList>
    </citation>
    <scope>NUCLEOTIDE SEQUENCE [LARGE SCALE GENOMIC DNA]</scope>
    <source>
        <strain evidence="9 10">DSM 16996</strain>
    </source>
</reference>
<dbReference type="HAMAP" id="MF_00692">
    <property type="entry name" value="SelO"/>
    <property type="match status" value="1"/>
</dbReference>
<keyword evidence="6 8" id="KW-0067">ATP-binding</keyword>
<comment type="similarity">
    <text evidence="1 8">Belongs to the SELO family.</text>
</comment>
<comment type="catalytic activity">
    <reaction evidence="8">
        <text>L-histidyl-[protein] + UTP = N(tele)-(5'-uridylyl)-L-histidyl-[protein] + diphosphate</text>
        <dbReference type="Rhea" id="RHEA:83891"/>
        <dbReference type="Rhea" id="RHEA-COMP:9745"/>
        <dbReference type="Rhea" id="RHEA-COMP:20239"/>
        <dbReference type="ChEBI" id="CHEBI:29979"/>
        <dbReference type="ChEBI" id="CHEBI:33019"/>
        <dbReference type="ChEBI" id="CHEBI:46398"/>
        <dbReference type="ChEBI" id="CHEBI:233474"/>
    </reaction>
</comment>
<evidence type="ECO:0000256" key="5">
    <source>
        <dbReference type="ARBA" id="ARBA00022741"/>
    </source>
</evidence>
<dbReference type="Pfam" id="PF02696">
    <property type="entry name" value="SelO"/>
    <property type="match status" value="1"/>
</dbReference>
<dbReference type="InterPro" id="IPR003846">
    <property type="entry name" value="SelO"/>
</dbReference>
<keyword evidence="4 8" id="KW-0479">Metal-binding</keyword>
<protein>
    <recommendedName>
        <fullName evidence="8">Protein nucleotidyltransferase YdiU</fullName>
        <ecNumber evidence="8">2.7.7.-</ecNumber>
    </recommendedName>
    <alternativeName>
        <fullName evidence="8">Protein adenylyltransferase YdiU</fullName>
        <ecNumber evidence="8">2.7.7.108</ecNumber>
    </alternativeName>
    <alternativeName>
        <fullName evidence="8">Protein uridylyltransferase YdiU</fullName>
        <ecNumber evidence="8">2.7.7.-</ecNumber>
    </alternativeName>
</protein>
<comment type="catalytic activity">
    <reaction evidence="8">
        <text>L-tyrosyl-[protein] + UTP = O-(5'-uridylyl)-L-tyrosyl-[protein] + diphosphate</text>
        <dbReference type="Rhea" id="RHEA:83887"/>
        <dbReference type="Rhea" id="RHEA-COMP:10136"/>
        <dbReference type="Rhea" id="RHEA-COMP:20238"/>
        <dbReference type="ChEBI" id="CHEBI:33019"/>
        <dbReference type="ChEBI" id="CHEBI:46398"/>
        <dbReference type="ChEBI" id="CHEBI:46858"/>
        <dbReference type="ChEBI" id="CHEBI:90602"/>
    </reaction>
</comment>
<comment type="catalytic activity">
    <reaction evidence="8">
        <text>L-tyrosyl-[protein] + ATP = O-(5'-adenylyl)-L-tyrosyl-[protein] + diphosphate</text>
        <dbReference type="Rhea" id="RHEA:54288"/>
        <dbReference type="Rhea" id="RHEA-COMP:10136"/>
        <dbReference type="Rhea" id="RHEA-COMP:13846"/>
        <dbReference type="ChEBI" id="CHEBI:30616"/>
        <dbReference type="ChEBI" id="CHEBI:33019"/>
        <dbReference type="ChEBI" id="CHEBI:46858"/>
        <dbReference type="ChEBI" id="CHEBI:83624"/>
        <dbReference type="EC" id="2.7.7.108"/>
    </reaction>
</comment>
<feature type="binding site" evidence="8">
    <location>
        <position position="123"/>
    </location>
    <ligand>
        <name>ATP</name>
        <dbReference type="ChEBI" id="CHEBI:30616"/>
    </ligand>
</feature>
<feature type="binding site" evidence="8">
    <location>
        <position position="111"/>
    </location>
    <ligand>
        <name>ATP</name>
        <dbReference type="ChEBI" id="CHEBI:30616"/>
    </ligand>
</feature>
<evidence type="ECO:0000256" key="6">
    <source>
        <dbReference type="ARBA" id="ARBA00022840"/>
    </source>
</evidence>
<comment type="cofactor">
    <cofactor evidence="8">
        <name>Mg(2+)</name>
        <dbReference type="ChEBI" id="CHEBI:18420"/>
    </cofactor>
    <cofactor evidence="8">
        <name>Mn(2+)</name>
        <dbReference type="ChEBI" id="CHEBI:29035"/>
    </cofactor>
</comment>
<evidence type="ECO:0000256" key="1">
    <source>
        <dbReference type="ARBA" id="ARBA00009747"/>
    </source>
</evidence>